<dbReference type="SUPFAM" id="SSF54637">
    <property type="entry name" value="Thioesterase/thiol ester dehydrase-isomerase"/>
    <property type="match status" value="1"/>
</dbReference>
<accession>A0A0K6H0P1</accession>
<reference evidence="3" key="1">
    <citation type="submission" date="2015-08" db="EMBL/GenBank/DDBJ databases">
        <authorList>
            <person name="Varghese N."/>
        </authorList>
    </citation>
    <scope>NUCLEOTIDE SEQUENCE [LARGE SCALE GENOMIC DNA]</scope>
    <source>
        <strain evidence="3">DSM 17901</strain>
    </source>
</reference>
<evidence type="ECO:0000313" key="2">
    <source>
        <dbReference type="EMBL" id="CUA84329.1"/>
    </source>
</evidence>
<dbReference type="Proteomes" id="UP000243535">
    <property type="component" value="Unassembled WGS sequence"/>
</dbReference>
<dbReference type="PANTHER" id="PTHR43664">
    <property type="entry name" value="MONOAMINE OXIDASE-RELATED"/>
    <property type="match status" value="1"/>
</dbReference>
<dbReference type="CDD" id="cd03454">
    <property type="entry name" value="YdeM"/>
    <property type="match status" value="1"/>
</dbReference>
<evidence type="ECO:0000259" key="1">
    <source>
        <dbReference type="Pfam" id="PF01575"/>
    </source>
</evidence>
<name>A0A0K6H0P1_9NEIS</name>
<organism evidence="2 3">
    <name type="scientific">Gulbenkiania indica</name>
    <dbReference type="NCBI Taxonomy" id="375574"/>
    <lineage>
        <taxon>Bacteria</taxon>
        <taxon>Pseudomonadati</taxon>
        <taxon>Pseudomonadota</taxon>
        <taxon>Betaproteobacteria</taxon>
        <taxon>Neisseriales</taxon>
        <taxon>Chromobacteriaceae</taxon>
        <taxon>Gulbenkiania</taxon>
    </lineage>
</organism>
<keyword evidence="3" id="KW-1185">Reference proteome</keyword>
<dbReference type="OrthoDB" id="5298629at2"/>
<protein>
    <submittedName>
        <fullName evidence="2">Acyl dehydratase</fullName>
    </submittedName>
</protein>
<dbReference type="PANTHER" id="PTHR43664:SF1">
    <property type="entry name" value="BETA-METHYLMALYL-COA DEHYDRATASE"/>
    <property type="match status" value="1"/>
</dbReference>
<dbReference type="STRING" id="375574.GCA_001418035_01843"/>
<dbReference type="InterPro" id="IPR052342">
    <property type="entry name" value="MCH/BMMD"/>
</dbReference>
<feature type="domain" description="MaoC-like" evidence="1">
    <location>
        <begin position="20"/>
        <end position="126"/>
    </location>
</feature>
<sequence>MTQKLYYEDLEPGRCFESRVHELTEEELIGFARQYDPQFFHTDPEAARDSVFNGLAASGWHTCALSMRLITDSPLGRVANGLVGMQIDSLRWPVPTRAGDTLRVEVEVLERRVSSSQPKFGVVRLRWTTRNQRNEIAMQLENAIWAARRPQVG</sequence>
<evidence type="ECO:0000313" key="3">
    <source>
        <dbReference type="Proteomes" id="UP000243535"/>
    </source>
</evidence>
<dbReference type="Gene3D" id="3.10.129.10">
    <property type="entry name" value="Hotdog Thioesterase"/>
    <property type="match status" value="1"/>
</dbReference>
<proteinExistence type="predicted"/>
<dbReference type="RefSeq" id="WP_054286505.1">
    <property type="nucleotide sequence ID" value="NZ_CYHA01000004.1"/>
</dbReference>
<dbReference type="EMBL" id="CYHA01000004">
    <property type="protein sequence ID" value="CUA84329.1"/>
    <property type="molecule type" value="Genomic_DNA"/>
</dbReference>
<dbReference type="AlphaFoldDB" id="A0A0K6H0P1"/>
<dbReference type="Pfam" id="PF01575">
    <property type="entry name" value="MaoC_dehydratas"/>
    <property type="match status" value="1"/>
</dbReference>
<dbReference type="InterPro" id="IPR002539">
    <property type="entry name" value="MaoC-like_dom"/>
</dbReference>
<dbReference type="InterPro" id="IPR029069">
    <property type="entry name" value="HotDog_dom_sf"/>
</dbReference>
<gene>
    <name evidence="2" type="ORF">Ga0061063_2053</name>
</gene>